<name>A0A9P5Y1D5_9AGAR</name>
<feature type="coiled-coil region" evidence="4">
    <location>
        <begin position="400"/>
        <end position="438"/>
    </location>
</feature>
<dbReference type="InterPro" id="IPR002110">
    <property type="entry name" value="Ankyrin_rpt"/>
</dbReference>
<feature type="region of interest" description="Disordered" evidence="5">
    <location>
        <begin position="512"/>
        <end position="558"/>
    </location>
</feature>
<reference evidence="7" key="1">
    <citation type="submission" date="2020-11" db="EMBL/GenBank/DDBJ databases">
        <authorList>
            <consortium name="DOE Joint Genome Institute"/>
            <person name="Ahrendt S."/>
            <person name="Riley R."/>
            <person name="Andreopoulos W."/>
            <person name="Labutti K."/>
            <person name="Pangilinan J."/>
            <person name="Ruiz-Duenas F.J."/>
            <person name="Barrasa J.M."/>
            <person name="Sanchez-Garcia M."/>
            <person name="Camarero S."/>
            <person name="Miyauchi S."/>
            <person name="Serrano A."/>
            <person name="Linde D."/>
            <person name="Babiker R."/>
            <person name="Drula E."/>
            <person name="Ayuso-Fernandez I."/>
            <person name="Pacheco R."/>
            <person name="Padilla G."/>
            <person name="Ferreira P."/>
            <person name="Barriuso J."/>
            <person name="Kellner H."/>
            <person name="Castanera R."/>
            <person name="Alfaro M."/>
            <person name="Ramirez L."/>
            <person name="Pisabarro A.G."/>
            <person name="Kuo A."/>
            <person name="Tritt A."/>
            <person name="Lipzen A."/>
            <person name="He G."/>
            <person name="Yan M."/>
            <person name="Ng V."/>
            <person name="Cullen D."/>
            <person name="Martin F."/>
            <person name="Rosso M.-N."/>
            <person name="Henrissat B."/>
            <person name="Hibbett D."/>
            <person name="Martinez A.T."/>
            <person name="Grigoriev I.V."/>
        </authorList>
    </citation>
    <scope>NUCLEOTIDE SEQUENCE</scope>
    <source>
        <strain evidence="7">CBS 247.69</strain>
    </source>
</reference>
<dbReference type="CDD" id="cd06257">
    <property type="entry name" value="DnaJ"/>
    <property type="match status" value="1"/>
</dbReference>
<dbReference type="SUPFAM" id="SSF48403">
    <property type="entry name" value="Ankyrin repeat"/>
    <property type="match status" value="1"/>
</dbReference>
<dbReference type="PANTHER" id="PTHR24198:SF165">
    <property type="entry name" value="ANKYRIN REPEAT-CONTAINING PROTEIN-RELATED"/>
    <property type="match status" value="1"/>
</dbReference>
<dbReference type="SMART" id="SM00248">
    <property type="entry name" value="ANK"/>
    <property type="match status" value="3"/>
</dbReference>
<dbReference type="PROSITE" id="PS50076">
    <property type="entry name" value="DNAJ_2"/>
    <property type="match status" value="1"/>
</dbReference>
<feature type="compositionally biased region" description="Basic and acidic residues" evidence="5">
    <location>
        <begin position="518"/>
        <end position="556"/>
    </location>
</feature>
<dbReference type="Pfam" id="PF00226">
    <property type="entry name" value="DnaJ"/>
    <property type="match status" value="1"/>
</dbReference>
<sequence length="844" mass="95905">MVYRPEVVDAFGTLGVTPDVDEAIACRAYKKLALLHHPDRNHGDRTSTERFQQIGAAWSVCQAHYENPMLSELRDIDTGATRNSPFWDLDPEDLEDFFEQMMQEVFMTGRFQRRSRGGRSEIGRGLRFQSRGPGRGYGSGGIRHYQADPADPQSNLYSNVNMQKKEKEMFKKRMEEFEREVEAEQREIEKAAREMKIVEDRRASAQTNAFGYARLGNSSGVRNIIEEHQIDVNGPERVSKNPKKPQPEKYDTLLHVAASHCDVALISFLIEKGALLTSLNKADLTPFHVSILAGNTQVTMFFLNRRAKPQDGCHPSKAAPDGRTPLQLALISNDPSMVELLLKDATVHDVERLWEQPLLPSSLKAVLETKKGFVPLEVQENGVPISRKARQKLVARRRIAAEREIKEKRLAEERTRAEENARRKRERCDKRIREEETKLVAQRKVKEAEHKNFTGGDTHLTVKRGARSQVEKELGYIKGGSREMEHQSPVLHGWHEAEIEVKALRKAVRLRQPQTVEVEDRQKEKGKRQREQEERQSEEYKREREHGEKEREDHENSTVVSHEVIYPQEGYHIADPKALKKEKKAEADAAAKRLVTLARLQAQAEEMQRNRGTTAFVVDRKTDESHEATMHKRAEQSARDKARHQKLKVEKERLAIDGVTETVTASSHKVTNISKLRNKRRQATATDASVIRPFLPRMPLTPTSMISPPFFQVTDRIEPQDPLSEVGTLSSLAATPESLQTCVIPDDLFRYERPSGFEDGAGHFIEFHSTPAADQNPPGDHAPRRRGRGWHGGGRGRARGRRNQKPDNELEKHKSYSAKDQGSVPSRSGVGARTSLSRPAVFQL</sequence>
<evidence type="ECO:0000313" key="8">
    <source>
        <dbReference type="Proteomes" id="UP000807353"/>
    </source>
</evidence>
<evidence type="ECO:0000313" key="7">
    <source>
        <dbReference type="EMBL" id="KAF9459541.1"/>
    </source>
</evidence>
<evidence type="ECO:0000256" key="5">
    <source>
        <dbReference type="SAM" id="MobiDB-lite"/>
    </source>
</evidence>
<dbReference type="PROSITE" id="PS50088">
    <property type="entry name" value="ANK_REPEAT"/>
    <property type="match status" value="2"/>
</dbReference>
<dbReference type="PROSITE" id="PS50297">
    <property type="entry name" value="ANK_REP_REGION"/>
    <property type="match status" value="1"/>
</dbReference>
<evidence type="ECO:0000259" key="6">
    <source>
        <dbReference type="PROSITE" id="PS50076"/>
    </source>
</evidence>
<dbReference type="Gene3D" id="1.25.40.20">
    <property type="entry name" value="Ankyrin repeat-containing domain"/>
    <property type="match status" value="1"/>
</dbReference>
<feature type="region of interest" description="Disordered" evidence="5">
    <location>
        <begin position="116"/>
        <end position="138"/>
    </location>
</feature>
<comment type="caution">
    <text evidence="7">The sequence shown here is derived from an EMBL/GenBank/DDBJ whole genome shotgun (WGS) entry which is preliminary data.</text>
</comment>
<organism evidence="7 8">
    <name type="scientific">Collybia nuda</name>
    <dbReference type="NCBI Taxonomy" id="64659"/>
    <lineage>
        <taxon>Eukaryota</taxon>
        <taxon>Fungi</taxon>
        <taxon>Dikarya</taxon>
        <taxon>Basidiomycota</taxon>
        <taxon>Agaricomycotina</taxon>
        <taxon>Agaricomycetes</taxon>
        <taxon>Agaricomycetidae</taxon>
        <taxon>Agaricales</taxon>
        <taxon>Tricholomatineae</taxon>
        <taxon>Clitocybaceae</taxon>
        <taxon>Collybia</taxon>
    </lineage>
</organism>
<gene>
    <name evidence="7" type="ORF">BDZ94DRAFT_1267940</name>
</gene>
<dbReference type="Proteomes" id="UP000807353">
    <property type="component" value="Unassembled WGS sequence"/>
</dbReference>
<dbReference type="EMBL" id="MU150314">
    <property type="protein sequence ID" value="KAF9459541.1"/>
    <property type="molecule type" value="Genomic_DNA"/>
</dbReference>
<feature type="coiled-coil region" evidence="4">
    <location>
        <begin position="160"/>
        <end position="208"/>
    </location>
</feature>
<evidence type="ECO:0000256" key="3">
    <source>
        <dbReference type="PROSITE-ProRule" id="PRU00023"/>
    </source>
</evidence>
<protein>
    <recommendedName>
        <fullName evidence="6">J domain-containing protein</fullName>
    </recommendedName>
</protein>
<feature type="domain" description="J" evidence="6">
    <location>
        <begin position="9"/>
        <end position="66"/>
    </location>
</feature>
<accession>A0A9P5Y1D5</accession>
<proteinExistence type="predicted"/>
<dbReference type="InterPro" id="IPR001623">
    <property type="entry name" value="DnaJ_domain"/>
</dbReference>
<feature type="compositionally biased region" description="Basic residues" evidence="5">
    <location>
        <begin position="783"/>
        <end position="803"/>
    </location>
</feature>
<dbReference type="InterPro" id="IPR036770">
    <property type="entry name" value="Ankyrin_rpt-contain_sf"/>
</dbReference>
<evidence type="ECO:0000256" key="1">
    <source>
        <dbReference type="ARBA" id="ARBA00022737"/>
    </source>
</evidence>
<dbReference type="PANTHER" id="PTHR24198">
    <property type="entry name" value="ANKYRIN REPEAT AND PROTEIN KINASE DOMAIN-CONTAINING PROTEIN"/>
    <property type="match status" value="1"/>
</dbReference>
<dbReference type="InterPro" id="IPR036869">
    <property type="entry name" value="J_dom_sf"/>
</dbReference>
<dbReference type="AlphaFoldDB" id="A0A9P5Y1D5"/>
<keyword evidence="8" id="KW-1185">Reference proteome</keyword>
<feature type="repeat" description="ANK" evidence="3">
    <location>
        <begin position="249"/>
        <end position="281"/>
    </location>
</feature>
<feature type="region of interest" description="Disordered" evidence="5">
    <location>
        <begin position="768"/>
        <end position="844"/>
    </location>
</feature>
<dbReference type="SMART" id="SM00271">
    <property type="entry name" value="DnaJ"/>
    <property type="match status" value="1"/>
</dbReference>
<evidence type="ECO:0000256" key="2">
    <source>
        <dbReference type="ARBA" id="ARBA00023043"/>
    </source>
</evidence>
<dbReference type="SUPFAM" id="SSF46565">
    <property type="entry name" value="Chaperone J-domain"/>
    <property type="match status" value="1"/>
</dbReference>
<dbReference type="Gene3D" id="1.10.287.110">
    <property type="entry name" value="DnaJ domain"/>
    <property type="match status" value="1"/>
</dbReference>
<feature type="region of interest" description="Disordered" evidence="5">
    <location>
        <begin position="622"/>
        <end position="646"/>
    </location>
</feature>
<keyword evidence="4" id="KW-0175">Coiled coil</keyword>
<evidence type="ECO:0000256" key="4">
    <source>
        <dbReference type="SAM" id="Coils"/>
    </source>
</evidence>
<dbReference type="OrthoDB" id="10250354at2759"/>
<feature type="compositionally biased region" description="Basic and acidic residues" evidence="5">
    <location>
        <begin position="622"/>
        <end position="640"/>
    </location>
</feature>
<keyword evidence="2 3" id="KW-0040">ANK repeat</keyword>
<dbReference type="Pfam" id="PF12796">
    <property type="entry name" value="Ank_2"/>
    <property type="match status" value="1"/>
</dbReference>
<feature type="compositionally biased region" description="Basic and acidic residues" evidence="5">
    <location>
        <begin position="804"/>
        <end position="814"/>
    </location>
</feature>
<feature type="repeat" description="ANK" evidence="3">
    <location>
        <begin position="321"/>
        <end position="343"/>
    </location>
</feature>
<keyword evidence="1" id="KW-0677">Repeat</keyword>